<keyword evidence="1" id="KW-1133">Transmembrane helix</keyword>
<feature type="transmembrane region" description="Helical" evidence="1">
    <location>
        <begin position="44"/>
        <end position="62"/>
    </location>
</feature>
<dbReference type="EMBL" id="CP006272">
    <property type="protein sequence ID" value="AGZ44869.1"/>
    <property type="molecule type" value="Genomic_DNA"/>
</dbReference>
<feature type="domain" description="GGDEF" evidence="2">
    <location>
        <begin position="343"/>
        <end position="475"/>
    </location>
</feature>
<dbReference type="Proteomes" id="UP000017746">
    <property type="component" value="Chromosome"/>
</dbReference>
<dbReference type="PANTHER" id="PTHR44757:SF2">
    <property type="entry name" value="BIOFILM ARCHITECTURE MAINTENANCE PROTEIN MBAA"/>
    <property type="match status" value="1"/>
</dbReference>
<dbReference type="InterPro" id="IPR043128">
    <property type="entry name" value="Rev_trsase/Diguanyl_cyclase"/>
</dbReference>
<dbReference type="STRING" id="1246995.AFR_33055"/>
<evidence type="ECO:0000313" key="4">
    <source>
        <dbReference type="Proteomes" id="UP000017746"/>
    </source>
</evidence>
<name>U5W6U4_9ACTN</name>
<dbReference type="Gene3D" id="3.30.70.270">
    <property type="match status" value="1"/>
</dbReference>
<dbReference type="RefSeq" id="WP_023561206.1">
    <property type="nucleotide sequence ID" value="NC_022657.1"/>
</dbReference>
<dbReference type="AlphaFoldDB" id="U5W6U4"/>
<dbReference type="KEGG" id="afs:AFR_33055"/>
<gene>
    <name evidence="3" type="ORF">AFR_33055</name>
</gene>
<dbReference type="CDD" id="cd01949">
    <property type="entry name" value="GGDEF"/>
    <property type="match status" value="1"/>
</dbReference>
<dbReference type="SUPFAM" id="SSF55073">
    <property type="entry name" value="Nucleotide cyclase"/>
    <property type="match status" value="1"/>
</dbReference>
<dbReference type="PATRIC" id="fig|1246995.3.peg.6690"/>
<keyword evidence="1" id="KW-0812">Transmembrane</keyword>
<dbReference type="Pfam" id="PF00990">
    <property type="entry name" value="GGDEF"/>
    <property type="match status" value="1"/>
</dbReference>
<protein>
    <recommendedName>
        <fullName evidence="2">GGDEF domain-containing protein</fullName>
    </recommendedName>
</protein>
<dbReference type="OrthoDB" id="23692at2"/>
<evidence type="ECO:0000313" key="3">
    <source>
        <dbReference type="EMBL" id="AGZ44869.1"/>
    </source>
</evidence>
<dbReference type="eggNOG" id="COG2199">
    <property type="taxonomic scope" value="Bacteria"/>
</dbReference>
<reference evidence="3 4" key="1">
    <citation type="journal article" date="2014" name="J. Biotechnol.">
        <title>Complete genome sequence of the actinobacterium Actinoplanes friuliensis HAG 010964, producer of the lipopeptide antibiotic friulimycin.</title>
        <authorList>
            <person name="Ruckert C."/>
            <person name="Szczepanowski R."/>
            <person name="Albersmeier A."/>
            <person name="Goesmann A."/>
            <person name="Fischer N."/>
            <person name="Steinkamper A."/>
            <person name="Puhler A."/>
            <person name="Biener R."/>
            <person name="Schwartz D."/>
            <person name="Kalinowski J."/>
        </authorList>
    </citation>
    <scope>NUCLEOTIDE SEQUENCE [LARGE SCALE GENOMIC DNA]</scope>
    <source>
        <strain evidence="3 4">DSM 7358</strain>
    </source>
</reference>
<dbReference type="PROSITE" id="PS50887">
    <property type="entry name" value="GGDEF"/>
    <property type="match status" value="1"/>
</dbReference>
<evidence type="ECO:0000259" key="2">
    <source>
        <dbReference type="PROSITE" id="PS50887"/>
    </source>
</evidence>
<dbReference type="SMART" id="SM00267">
    <property type="entry name" value="GGDEF"/>
    <property type="match status" value="1"/>
</dbReference>
<dbReference type="InterPro" id="IPR029787">
    <property type="entry name" value="Nucleotide_cyclase"/>
</dbReference>
<dbReference type="InterPro" id="IPR000160">
    <property type="entry name" value="GGDEF_dom"/>
</dbReference>
<dbReference type="PANTHER" id="PTHR44757">
    <property type="entry name" value="DIGUANYLATE CYCLASE DGCP"/>
    <property type="match status" value="1"/>
</dbReference>
<keyword evidence="4" id="KW-1185">Reference proteome</keyword>
<sequence>MIRVRQLLPAGNLGRTRLAATVISCLALVTDLFQVGNESRPPSWNLAAFLSILLIMAAVVLTHSRGKAPWWDSLTLPVLVLVGGSGLEDPLATIALATAVALVLSLYGPLWLWVVRTVGGFLAVPAAVAISPDSLGREVSWHSTTVLAAVPQLLLMSVMMRGIYLALRRQERDSAREAVLARAGSRMIGVTEVAEVRRLGVVAAEEIIALTPGTVMVILRRGAEGLFVANFAGLPESLRHRAVPDSVVEDPDALGVLVPGHRYWRIETFSADLHQLIGGVGPVPDDVVAAFRTISNQVVLGETACRSYAELDHRAHHDHLTGLPTRAKFFRELEAATAAGEPGSVALLLIDLDDFKAVNDTHGHATGDELLIEIAGRIVAAGGPGSTAARFGGDEFALLLTGITGPSDALALARGLCGRIVAPARLTGTTVSAGASIGIALAEPGVGTGELTRRADLAMYAAKAEGKNGVELFGTPAPLQHA</sequence>
<proteinExistence type="predicted"/>
<dbReference type="HOGENOM" id="CLU_565788_0_0_11"/>
<organism evidence="3 4">
    <name type="scientific">Actinoplanes friuliensis DSM 7358</name>
    <dbReference type="NCBI Taxonomy" id="1246995"/>
    <lineage>
        <taxon>Bacteria</taxon>
        <taxon>Bacillati</taxon>
        <taxon>Actinomycetota</taxon>
        <taxon>Actinomycetes</taxon>
        <taxon>Micromonosporales</taxon>
        <taxon>Micromonosporaceae</taxon>
        <taxon>Actinoplanes</taxon>
    </lineage>
</organism>
<evidence type="ECO:0000256" key="1">
    <source>
        <dbReference type="SAM" id="Phobius"/>
    </source>
</evidence>
<keyword evidence="1" id="KW-0472">Membrane</keyword>
<feature type="transmembrane region" description="Helical" evidence="1">
    <location>
        <begin position="74"/>
        <end position="104"/>
    </location>
</feature>
<accession>U5W6U4</accession>
<dbReference type="InterPro" id="IPR052155">
    <property type="entry name" value="Biofilm_reg_signaling"/>
</dbReference>
<dbReference type="NCBIfam" id="TIGR00254">
    <property type="entry name" value="GGDEF"/>
    <property type="match status" value="1"/>
</dbReference>